<feature type="domain" description="CAAX prenyl protease 2/Lysostaphin resistance protein A-like" evidence="2">
    <location>
        <begin position="5"/>
        <end position="85"/>
    </location>
</feature>
<reference evidence="3 4" key="1">
    <citation type="submission" date="2023-10" db="EMBL/GenBank/DDBJ databases">
        <title>Virgibacillus soli CC-YMP-6 genome.</title>
        <authorList>
            <person name="Miliotis G."/>
            <person name="Sengupta P."/>
            <person name="Hameed A."/>
            <person name="Chuvochina M."/>
            <person name="Mcdonagh F."/>
            <person name="Simpson A.C."/>
            <person name="Singh N.K."/>
            <person name="Rekha P.D."/>
            <person name="Raman K."/>
            <person name="Hugenholtz P."/>
            <person name="Venkateswaran K."/>
        </authorList>
    </citation>
    <scope>NUCLEOTIDE SEQUENCE [LARGE SCALE GENOMIC DNA]</scope>
    <source>
        <strain evidence="3 4">CC-YMP-6</strain>
    </source>
</reference>
<dbReference type="Proteomes" id="UP001275315">
    <property type="component" value="Unassembled WGS sequence"/>
</dbReference>
<keyword evidence="4" id="KW-1185">Reference proteome</keyword>
<dbReference type="GO" id="GO:0016787">
    <property type="term" value="F:hydrolase activity"/>
    <property type="evidence" value="ECO:0007669"/>
    <property type="project" value="UniProtKB-KW"/>
</dbReference>
<evidence type="ECO:0000313" key="3">
    <source>
        <dbReference type="EMBL" id="MDY0408336.1"/>
    </source>
</evidence>
<name>A0ABU5CPQ2_9BACI</name>
<evidence type="ECO:0000313" key="4">
    <source>
        <dbReference type="Proteomes" id="UP001275315"/>
    </source>
</evidence>
<dbReference type="RefSeq" id="WP_320379079.1">
    <property type="nucleotide sequence ID" value="NZ_JAWDIQ010000001.1"/>
</dbReference>
<feature type="transmembrane region" description="Helical" evidence="1">
    <location>
        <begin position="20"/>
        <end position="43"/>
    </location>
</feature>
<organism evidence="3 4">
    <name type="scientific">Paracerasibacillus soli</name>
    <dbReference type="NCBI Taxonomy" id="480284"/>
    <lineage>
        <taxon>Bacteria</taxon>
        <taxon>Bacillati</taxon>
        <taxon>Bacillota</taxon>
        <taxon>Bacilli</taxon>
        <taxon>Bacillales</taxon>
        <taxon>Bacillaceae</taxon>
        <taxon>Paracerasibacillus</taxon>
    </lineage>
</organism>
<sequence>MSYPEIFLFTLMIASCEEVLFRGVIQSWFGFIPASIIFAFVHVRYLKKPLLIISIFFVSFYIGYLFELTGNLISVITAHFIVDFLLGLFIYFKK</sequence>
<dbReference type="EMBL" id="JAWDIQ010000001">
    <property type="protein sequence ID" value="MDY0408336.1"/>
    <property type="molecule type" value="Genomic_DNA"/>
</dbReference>
<dbReference type="EC" id="3.4.-.-" evidence="3"/>
<dbReference type="InterPro" id="IPR003675">
    <property type="entry name" value="Rce1/LyrA-like_dom"/>
</dbReference>
<feature type="transmembrane region" description="Helical" evidence="1">
    <location>
        <begin position="72"/>
        <end position="92"/>
    </location>
</feature>
<keyword evidence="1" id="KW-1133">Transmembrane helix</keyword>
<keyword evidence="1" id="KW-0812">Transmembrane</keyword>
<proteinExistence type="predicted"/>
<comment type="caution">
    <text evidence="3">The sequence shown here is derived from an EMBL/GenBank/DDBJ whole genome shotgun (WGS) entry which is preliminary data.</text>
</comment>
<accession>A0ABU5CPQ2</accession>
<evidence type="ECO:0000259" key="2">
    <source>
        <dbReference type="Pfam" id="PF02517"/>
    </source>
</evidence>
<protein>
    <submittedName>
        <fullName evidence="3">CPBP family intramembrane glutamic endopeptidase</fullName>
        <ecNumber evidence="3">3.4.-.-</ecNumber>
    </submittedName>
</protein>
<evidence type="ECO:0000256" key="1">
    <source>
        <dbReference type="SAM" id="Phobius"/>
    </source>
</evidence>
<feature type="transmembrane region" description="Helical" evidence="1">
    <location>
        <begin position="50"/>
        <end position="66"/>
    </location>
</feature>
<gene>
    <name evidence="3" type="ORF">RWD45_06895</name>
</gene>
<keyword evidence="1" id="KW-0472">Membrane</keyword>
<keyword evidence="3" id="KW-0378">Hydrolase</keyword>
<dbReference type="Pfam" id="PF02517">
    <property type="entry name" value="Rce1-like"/>
    <property type="match status" value="1"/>
</dbReference>